<dbReference type="Proteomes" id="UP001408789">
    <property type="component" value="Unassembled WGS sequence"/>
</dbReference>
<evidence type="ECO:0000256" key="5">
    <source>
        <dbReference type="ARBA" id="ARBA00022729"/>
    </source>
</evidence>
<dbReference type="Pfam" id="PF13947">
    <property type="entry name" value="GUB_WAK_bind"/>
    <property type="match status" value="1"/>
</dbReference>
<keyword evidence="6" id="KW-0547">Nucleotide-binding</keyword>
<keyword evidence="7" id="KW-0418">Kinase</keyword>
<dbReference type="InterPro" id="IPR045274">
    <property type="entry name" value="WAK-like"/>
</dbReference>
<dbReference type="GO" id="GO:0005886">
    <property type="term" value="C:plasma membrane"/>
    <property type="evidence" value="ECO:0007669"/>
    <property type="project" value="TreeGrafter"/>
</dbReference>
<keyword evidence="2" id="KW-0723">Serine/threonine-protein kinase</keyword>
<keyword evidence="10 15" id="KW-0472">Membrane</keyword>
<comment type="caution">
    <text evidence="18">The sequence shown here is derived from an EMBL/GenBank/DDBJ whole genome shotgun (WGS) entry which is preliminary data.</text>
</comment>
<dbReference type="FunFam" id="1.10.510.10:FF:000084">
    <property type="entry name" value="Wall-associated receptor kinase 2"/>
    <property type="match status" value="1"/>
</dbReference>
<gene>
    <name evidence="18" type="ORF">SSX86_019516</name>
</gene>
<evidence type="ECO:0000256" key="6">
    <source>
        <dbReference type="ARBA" id="ARBA00022741"/>
    </source>
</evidence>
<dbReference type="Gene3D" id="3.30.200.20">
    <property type="entry name" value="Phosphorylase Kinase, domain 1"/>
    <property type="match status" value="1"/>
</dbReference>
<dbReference type="AlphaFoldDB" id="A0AAP0CXK5"/>
<dbReference type="InterPro" id="IPR025287">
    <property type="entry name" value="WAK_GUB"/>
</dbReference>
<dbReference type="GO" id="GO:0005524">
    <property type="term" value="F:ATP binding"/>
    <property type="evidence" value="ECO:0007669"/>
    <property type="project" value="UniProtKB-KW"/>
</dbReference>
<evidence type="ECO:0000256" key="9">
    <source>
        <dbReference type="ARBA" id="ARBA00022989"/>
    </source>
</evidence>
<feature type="chain" id="PRO_5042855890" description="Protein kinase domain-containing protein" evidence="16">
    <location>
        <begin position="19"/>
        <end position="720"/>
    </location>
</feature>
<keyword evidence="8" id="KW-0067">ATP-binding</keyword>
<evidence type="ECO:0000259" key="17">
    <source>
        <dbReference type="PROSITE" id="PS50011"/>
    </source>
</evidence>
<feature type="transmembrane region" description="Helical" evidence="15">
    <location>
        <begin position="328"/>
        <end position="351"/>
    </location>
</feature>
<evidence type="ECO:0000256" key="16">
    <source>
        <dbReference type="SAM" id="SignalP"/>
    </source>
</evidence>
<dbReference type="Gene3D" id="1.10.510.10">
    <property type="entry name" value="Transferase(Phosphotransferase) domain 1"/>
    <property type="match status" value="1"/>
</dbReference>
<evidence type="ECO:0000256" key="4">
    <source>
        <dbReference type="ARBA" id="ARBA00022692"/>
    </source>
</evidence>
<sequence>MKLLQACYLLIFLSLSSTSPAIAKFAKTGCNDTCGNVTIPYPFGIGPDCSINPWFNVDCNSSTPYLSALNHLELLRVDLNNQTVVVGSQTPRISDCQSPDKNSSQITSIDLHTTPFLFCSYHNRFVFNGCGNAVMMDKNGGVLTGCSTTCRNETVGHERNNHCFGLSCCQTIFPYFLKSYSINLMGLDGDEGCGYAFLVDDDSYLKGTFYVQSVAANAAASVPMSLMWTLPRSTALNCCRGAADHMKVDLDTGNGTSVETQRCLRHIGYKGNPYLLDGCEVIEDCASCPYSSCNYDIIYGGDGSSVKIINFTCGPDRSPTSFGRKSSMGVILGVSISVGIFFLVASIYALYKWIKKTKERRQRKRFFKRNGGLLLKQQEEADPSLVGKTILFTSHELAKATDNFNENRILGRGGQGTVYKGMLVDGRIVAIKKSKVVDESQLEQFINEVVILSQVNHRNVVKLLGCCLETDVPLLVSEFIPNGTLYDVLHNISDEFPFSLNMRLQIATEVAGALAYLHSATSIPIYHRDIKTTNILLDDRYRAKVSDFGTSRFVSTEQSHLTTLVKGTFGYFDPEYFQSSQFTEKSDVYSFGVVLVELLTGEKPISLTSFGEHRSLTTHFMLAMEEGRVMSIFDALVLKEGTRDELLTIANLAMRCLNLKGRYRPTMKEVAIELENIRTSHIPSTVETNIKPTIYEDDLSFKTFSETSSTFLSFNDSISQ</sequence>
<evidence type="ECO:0000313" key="18">
    <source>
        <dbReference type="EMBL" id="KAK9062330.1"/>
    </source>
</evidence>
<dbReference type="PROSITE" id="PS50011">
    <property type="entry name" value="PROTEIN_KINASE_DOM"/>
    <property type="match status" value="1"/>
</dbReference>
<accession>A0AAP0CXK5</accession>
<keyword evidence="9 15" id="KW-1133">Transmembrane helix</keyword>
<dbReference type="PROSITE" id="PS00108">
    <property type="entry name" value="PROTEIN_KINASE_ST"/>
    <property type="match status" value="1"/>
</dbReference>
<evidence type="ECO:0000256" key="13">
    <source>
        <dbReference type="ARBA" id="ARBA00047558"/>
    </source>
</evidence>
<keyword evidence="12" id="KW-0325">Glycoprotein</keyword>
<keyword evidence="3" id="KW-0808">Transferase</keyword>
<evidence type="ECO:0000256" key="2">
    <source>
        <dbReference type="ARBA" id="ARBA00022527"/>
    </source>
</evidence>
<name>A0AAP0CXK5_9ASTR</name>
<feature type="domain" description="Protein kinase" evidence="17">
    <location>
        <begin position="404"/>
        <end position="677"/>
    </location>
</feature>
<dbReference type="GO" id="GO:0030247">
    <property type="term" value="F:polysaccharide binding"/>
    <property type="evidence" value="ECO:0007669"/>
    <property type="project" value="InterPro"/>
</dbReference>
<evidence type="ECO:0000256" key="14">
    <source>
        <dbReference type="ARBA" id="ARBA00047951"/>
    </source>
</evidence>
<dbReference type="InterPro" id="IPR000719">
    <property type="entry name" value="Prot_kinase_dom"/>
</dbReference>
<dbReference type="EMBL" id="JBCNJP010000019">
    <property type="protein sequence ID" value="KAK9062330.1"/>
    <property type="molecule type" value="Genomic_DNA"/>
</dbReference>
<dbReference type="PANTHER" id="PTHR27005:SF388">
    <property type="entry name" value="MITOGEN-ACTIVATED PROTEIN (MAP) KINASE KINASE KINASE 10-RELATED"/>
    <property type="match status" value="1"/>
</dbReference>
<keyword evidence="4 15" id="KW-0812">Transmembrane</keyword>
<dbReference type="SMART" id="SM00220">
    <property type="entry name" value="S_TKc"/>
    <property type="match status" value="1"/>
</dbReference>
<dbReference type="Pfam" id="PF00069">
    <property type="entry name" value="Pkinase"/>
    <property type="match status" value="1"/>
</dbReference>
<proteinExistence type="predicted"/>
<reference evidence="18 19" key="1">
    <citation type="submission" date="2024-04" db="EMBL/GenBank/DDBJ databases">
        <title>The reference genome of an endangered Asteraceae, Deinandra increscens subsp. villosa, native to the Central Coast of California.</title>
        <authorList>
            <person name="Guilliams M."/>
            <person name="Hasenstab-Lehman K."/>
            <person name="Meyer R."/>
            <person name="Mcevoy S."/>
        </authorList>
    </citation>
    <scope>NUCLEOTIDE SEQUENCE [LARGE SCALE GENOMIC DNA]</scope>
    <source>
        <tissue evidence="18">Leaf</tissue>
    </source>
</reference>
<organism evidence="18 19">
    <name type="scientific">Deinandra increscens subsp. villosa</name>
    <dbReference type="NCBI Taxonomy" id="3103831"/>
    <lineage>
        <taxon>Eukaryota</taxon>
        <taxon>Viridiplantae</taxon>
        <taxon>Streptophyta</taxon>
        <taxon>Embryophyta</taxon>
        <taxon>Tracheophyta</taxon>
        <taxon>Spermatophyta</taxon>
        <taxon>Magnoliopsida</taxon>
        <taxon>eudicotyledons</taxon>
        <taxon>Gunneridae</taxon>
        <taxon>Pentapetalae</taxon>
        <taxon>asterids</taxon>
        <taxon>campanulids</taxon>
        <taxon>Asterales</taxon>
        <taxon>Asteraceae</taxon>
        <taxon>Asteroideae</taxon>
        <taxon>Heliantheae alliance</taxon>
        <taxon>Madieae</taxon>
        <taxon>Madiinae</taxon>
        <taxon>Deinandra</taxon>
    </lineage>
</organism>
<comment type="subcellular location">
    <subcellularLocation>
        <location evidence="1">Membrane</location>
        <topology evidence="1">Single-pass type I membrane protein</topology>
    </subcellularLocation>
</comment>
<evidence type="ECO:0000256" key="10">
    <source>
        <dbReference type="ARBA" id="ARBA00023136"/>
    </source>
</evidence>
<comment type="catalytic activity">
    <reaction evidence="14">
        <text>L-threonyl-[protein] + ATP = O-phospho-L-threonyl-[protein] + ADP + H(+)</text>
        <dbReference type="Rhea" id="RHEA:46608"/>
        <dbReference type="Rhea" id="RHEA-COMP:11060"/>
        <dbReference type="Rhea" id="RHEA-COMP:11605"/>
        <dbReference type="ChEBI" id="CHEBI:15378"/>
        <dbReference type="ChEBI" id="CHEBI:30013"/>
        <dbReference type="ChEBI" id="CHEBI:30616"/>
        <dbReference type="ChEBI" id="CHEBI:61977"/>
        <dbReference type="ChEBI" id="CHEBI:456216"/>
    </reaction>
</comment>
<dbReference type="PANTHER" id="PTHR27005">
    <property type="entry name" value="WALL-ASSOCIATED RECEPTOR KINASE-LIKE 21"/>
    <property type="match status" value="1"/>
</dbReference>
<dbReference type="CDD" id="cd14066">
    <property type="entry name" value="STKc_IRAK"/>
    <property type="match status" value="1"/>
</dbReference>
<keyword evidence="11" id="KW-1015">Disulfide bond</keyword>
<evidence type="ECO:0000256" key="8">
    <source>
        <dbReference type="ARBA" id="ARBA00022840"/>
    </source>
</evidence>
<dbReference type="InterPro" id="IPR011009">
    <property type="entry name" value="Kinase-like_dom_sf"/>
</dbReference>
<evidence type="ECO:0000256" key="12">
    <source>
        <dbReference type="ARBA" id="ARBA00023180"/>
    </source>
</evidence>
<evidence type="ECO:0000313" key="19">
    <source>
        <dbReference type="Proteomes" id="UP001408789"/>
    </source>
</evidence>
<keyword evidence="19" id="KW-1185">Reference proteome</keyword>
<feature type="signal peptide" evidence="16">
    <location>
        <begin position="1"/>
        <end position="18"/>
    </location>
</feature>
<keyword evidence="5 16" id="KW-0732">Signal</keyword>
<evidence type="ECO:0000256" key="15">
    <source>
        <dbReference type="SAM" id="Phobius"/>
    </source>
</evidence>
<dbReference type="GO" id="GO:0007166">
    <property type="term" value="P:cell surface receptor signaling pathway"/>
    <property type="evidence" value="ECO:0007669"/>
    <property type="project" value="InterPro"/>
</dbReference>
<protein>
    <recommendedName>
        <fullName evidence="17">Protein kinase domain-containing protein</fullName>
    </recommendedName>
</protein>
<evidence type="ECO:0000256" key="11">
    <source>
        <dbReference type="ARBA" id="ARBA00023157"/>
    </source>
</evidence>
<evidence type="ECO:0000256" key="3">
    <source>
        <dbReference type="ARBA" id="ARBA00022679"/>
    </source>
</evidence>
<dbReference type="GO" id="GO:0004674">
    <property type="term" value="F:protein serine/threonine kinase activity"/>
    <property type="evidence" value="ECO:0007669"/>
    <property type="project" value="UniProtKB-KW"/>
</dbReference>
<comment type="catalytic activity">
    <reaction evidence="13">
        <text>L-seryl-[protein] + ATP = O-phospho-L-seryl-[protein] + ADP + H(+)</text>
        <dbReference type="Rhea" id="RHEA:17989"/>
        <dbReference type="Rhea" id="RHEA-COMP:9863"/>
        <dbReference type="Rhea" id="RHEA-COMP:11604"/>
        <dbReference type="ChEBI" id="CHEBI:15378"/>
        <dbReference type="ChEBI" id="CHEBI:29999"/>
        <dbReference type="ChEBI" id="CHEBI:30616"/>
        <dbReference type="ChEBI" id="CHEBI:83421"/>
        <dbReference type="ChEBI" id="CHEBI:456216"/>
    </reaction>
</comment>
<dbReference type="InterPro" id="IPR008271">
    <property type="entry name" value="Ser/Thr_kinase_AS"/>
</dbReference>
<dbReference type="SUPFAM" id="SSF56112">
    <property type="entry name" value="Protein kinase-like (PK-like)"/>
    <property type="match status" value="1"/>
</dbReference>
<evidence type="ECO:0000256" key="7">
    <source>
        <dbReference type="ARBA" id="ARBA00022777"/>
    </source>
</evidence>
<dbReference type="FunFam" id="3.30.200.20:FF:000043">
    <property type="entry name" value="Wall-associated receptor kinase 2"/>
    <property type="match status" value="1"/>
</dbReference>
<evidence type="ECO:0000256" key="1">
    <source>
        <dbReference type="ARBA" id="ARBA00004479"/>
    </source>
</evidence>